<proteinExistence type="inferred from homology"/>
<keyword evidence="11" id="KW-1185">Reference proteome</keyword>
<keyword evidence="3" id="KW-1003">Cell membrane</keyword>
<dbReference type="InterPro" id="IPR044049">
    <property type="entry name" value="EccD_transm"/>
</dbReference>
<organism evidence="10 11">
    <name type="scientific">Mycolicibacterium crocinum</name>
    <dbReference type="NCBI Taxonomy" id="388459"/>
    <lineage>
        <taxon>Bacteria</taxon>
        <taxon>Bacillati</taxon>
        <taxon>Actinomycetota</taxon>
        <taxon>Actinomycetes</taxon>
        <taxon>Mycobacteriales</taxon>
        <taxon>Mycobacteriaceae</taxon>
        <taxon>Mycolicibacterium</taxon>
    </lineage>
</organism>
<evidence type="ECO:0000256" key="4">
    <source>
        <dbReference type="ARBA" id="ARBA00022692"/>
    </source>
</evidence>
<keyword evidence="10" id="KW-0614">Plasmid</keyword>
<feature type="transmembrane region" description="Helical" evidence="8">
    <location>
        <begin position="291"/>
        <end position="313"/>
    </location>
</feature>
<sequence length="544" mass="57016">MAGPGLPQRADGTAVTSVRDAAVSTGAGEESEQLRQVLVAVMVNDVSIGLRLDAAAAIGIQTPALVDVLNSRLSEIGKPRLSVRPGDAVAGRGRWALCWVDGTPLKPKRSLSEQGVLDGTTLWLRFIDDAEARIPVIEHVTSAIPAELRKHWPSVTPPWAARVGVVLVAVAMLLVATLLLRWRYGHHEMIASAAAGVCALVLIVTAVVTGIRSARNRRAAGDVRSIEPDRAEVLRAELFVADTFLLLAAATTAVAAALAIPGPLGAVHVGLGAAVTLAAAVLILRFTGRHVALCTAVVVISAAALAAGVARMLLVTSAVTLLGIVLMVSIVCIKLAPGFARMLANLRLPVFPSASGRWIFETRPDLPSAVVVPSGDTPTLEGPESVRNVVISVDRAHGFLTGVLAGFAALLVITATALCDPHADRRWLPLVVAATSAGAILLHARSYTDRRQSTLLAVAPVAIALAVPLRYAVSLWTPAALLIGCAAMLVITAAGLALAAIIPTHVYSPMFKQIVEWVGYLLLIAPFPLTFWLMGVFSAIRYRS</sequence>
<evidence type="ECO:0000313" key="11">
    <source>
        <dbReference type="Proteomes" id="UP001055337"/>
    </source>
</evidence>
<comment type="similarity">
    <text evidence="2">Belongs to the EccD/Snm4 family.</text>
</comment>
<feature type="transmembrane region" description="Helical" evidence="8">
    <location>
        <begin position="238"/>
        <end position="260"/>
    </location>
</feature>
<evidence type="ECO:0000256" key="7">
    <source>
        <dbReference type="SAM" id="MobiDB-lite"/>
    </source>
</evidence>
<evidence type="ECO:0000256" key="2">
    <source>
        <dbReference type="ARBA" id="ARBA00006162"/>
    </source>
</evidence>
<geneLocation type="plasmid" evidence="10 11">
    <name>unnamed</name>
</geneLocation>
<feature type="transmembrane region" description="Helical" evidence="8">
    <location>
        <begin position="266"/>
        <end position="284"/>
    </location>
</feature>
<protein>
    <submittedName>
        <fullName evidence="10">Type VII secretion integral membrane protein EccD</fullName>
    </submittedName>
</protein>
<feature type="transmembrane region" description="Helical" evidence="8">
    <location>
        <begin position="396"/>
        <end position="415"/>
    </location>
</feature>
<keyword evidence="5 8" id="KW-1133">Transmembrane helix</keyword>
<dbReference type="Pfam" id="PF08817">
    <property type="entry name" value="YukD"/>
    <property type="match status" value="1"/>
</dbReference>
<feature type="transmembrane region" description="Helical" evidence="8">
    <location>
        <begin position="319"/>
        <end position="337"/>
    </location>
</feature>
<evidence type="ECO:0000256" key="3">
    <source>
        <dbReference type="ARBA" id="ARBA00022475"/>
    </source>
</evidence>
<reference evidence="10" key="1">
    <citation type="submission" date="2022-08" db="EMBL/GenBank/DDBJ databases">
        <title>Whole genome sequencing of non-tuberculosis mycobacteria type-strains.</title>
        <authorList>
            <person name="Igarashi Y."/>
            <person name="Osugi A."/>
            <person name="Mitarai S."/>
        </authorList>
    </citation>
    <scope>NUCLEOTIDE SEQUENCE</scope>
    <source>
        <strain evidence="10">JCM 16369</strain>
    </source>
</reference>
<keyword evidence="6 8" id="KW-0472">Membrane</keyword>
<feature type="transmembrane region" description="Helical" evidence="8">
    <location>
        <begin position="190"/>
        <end position="211"/>
    </location>
</feature>
<feature type="transmembrane region" description="Helical" evidence="8">
    <location>
        <begin position="455"/>
        <end position="473"/>
    </location>
</feature>
<keyword evidence="4 8" id="KW-0812">Transmembrane</keyword>
<evidence type="ECO:0000256" key="5">
    <source>
        <dbReference type="ARBA" id="ARBA00022989"/>
    </source>
</evidence>
<accession>A0ABY3TXE5</accession>
<feature type="domain" description="EccD-like transmembrane" evidence="9">
    <location>
        <begin position="246"/>
        <end position="541"/>
    </location>
</feature>
<name>A0ABY3TXE5_9MYCO</name>
<dbReference type="RefSeq" id="WP_240180734.1">
    <property type="nucleotide sequence ID" value="NZ_CP092363.2"/>
</dbReference>
<dbReference type="Gene3D" id="3.10.20.90">
    <property type="entry name" value="Phosphatidylinositol 3-kinase Catalytic Subunit, Chain A, domain 1"/>
    <property type="match status" value="1"/>
</dbReference>
<dbReference type="Pfam" id="PF19053">
    <property type="entry name" value="EccD"/>
    <property type="match status" value="1"/>
</dbReference>
<evidence type="ECO:0000256" key="8">
    <source>
        <dbReference type="SAM" id="Phobius"/>
    </source>
</evidence>
<evidence type="ECO:0000256" key="1">
    <source>
        <dbReference type="ARBA" id="ARBA00004651"/>
    </source>
</evidence>
<dbReference type="InterPro" id="IPR024962">
    <property type="entry name" value="YukD-like"/>
</dbReference>
<dbReference type="EMBL" id="CP092363">
    <property type="protein sequence ID" value="ULN44730.1"/>
    <property type="molecule type" value="Genomic_DNA"/>
</dbReference>
<dbReference type="Proteomes" id="UP001055337">
    <property type="component" value="Plasmid unnamed"/>
</dbReference>
<feature type="region of interest" description="Disordered" evidence="7">
    <location>
        <begin position="1"/>
        <end position="27"/>
    </location>
</feature>
<dbReference type="NCBIfam" id="TIGR03920">
    <property type="entry name" value="T7SS_EccD"/>
    <property type="match status" value="1"/>
</dbReference>
<feature type="transmembrane region" description="Helical" evidence="8">
    <location>
        <begin position="514"/>
        <end position="540"/>
    </location>
</feature>
<gene>
    <name evidence="10" type="primary">eccD</name>
    <name evidence="10" type="ORF">MI149_30000</name>
</gene>
<dbReference type="InterPro" id="IPR006707">
    <property type="entry name" value="T7SS_EccD"/>
</dbReference>
<evidence type="ECO:0000313" key="10">
    <source>
        <dbReference type="EMBL" id="ULN44730.1"/>
    </source>
</evidence>
<evidence type="ECO:0000259" key="9">
    <source>
        <dbReference type="Pfam" id="PF19053"/>
    </source>
</evidence>
<feature type="transmembrane region" description="Helical" evidence="8">
    <location>
        <begin position="479"/>
        <end position="502"/>
    </location>
</feature>
<feature type="transmembrane region" description="Helical" evidence="8">
    <location>
        <begin position="159"/>
        <end position="184"/>
    </location>
</feature>
<comment type="subcellular location">
    <subcellularLocation>
        <location evidence="1">Cell membrane</location>
        <topology evidence="1">Multi-pass membrane protein</topology>
    </subcellularLocation>
</comment>
<evidence type="ECO:0000256" key="6">
    <source>
        <dbReference type="ARBA" id="ARBA00023136"/>
    </source>
</evidence>